<protein>
    <submittedName>
        <fullName evidence="1">Uncharacterized protein</fullName>
    </submittedName>
</protein>
<evidence type="ECO:0000313" key="2">
    <source>
        <dbReference type="Proteomes" id="UP000547510"/>
    </source>
</evidence>
<dbReference type="Proteomes" id="UP000547510">
    <property type="component" value="Unassembled WGS sequence"/>
</dbReference>
<keyword evidence="2" id="KW-1185">Reference proteome</keyword>
<accession>A0A841CMK9</accession>
<name>A0A841CMK9_9PSEU</name>
<dbReference type="AlphaFoldDB" id="A0A841CMK9"/>
<dbReference type="RefSeq" id="WP_184692439.1">
    <property type="nucleotide sequence ID" value="NZ_JACHJN010000006.1"/>
</dbReference>
<dbReference type="EMBL" id="JACHJN010000006">
    <property type="protein sequence ID" value="MBB5957378.1"/>
    <property type="molecule type" value="Genomic_DNA"/>
</dbReference>
<proteinExistence type="predicted"/>
<organism evidence="1 2">
    <name type="scientific">Saccharothrix tamanrassetensis</name>
    <dbReference type="NCBI Taxonomy" id="1051531"/>
    <lineage>
        <taxon>Bacteria</taxon>
        <taxon>Bacillati</taxon>
        <taxon>Actinomycetota</taxon>
        <taxon>Actinomycetes</taxon>
        <taxon>Pseudonocardiales</taxon>
        <taxon>Pseudonocardiaceae</taxon>
        <taxon>Saccharothrix</taxon>
    </lineage>
</organism>
<comment type="caution">
    <text evidence="1">The sequence shown here is derived from an EMBL/GenBank/DDBJ whole genome shotgun (WGS) entry which is preliminary data.</text>
</comment>
<sequence>MNTFMCFETRGHLTWATAVSGNARVAGEKSARDRHASKRGGELVQVIQVQAVYAPTVVPTQHVAPSAQERST</sequence>
<gene>
    <name evidence="1" type="ORF">FHS29_003973</name>
</gene>
<evidence type="ECO:0000313" key="1">
    <source>
        <dbReference type="EMBL" id="MBB5957378.1"/>
    </source>
</evidence>
<reference evidence="1 2" key="1">
    <citation type="submission" date="2020-08" db="EMBL/GenBank/DDBJ databases">
        <title>Genomic Encyclopedia of Type Strains, Phase III (KMG-III): the genomes of soil and plant-associated and newly described type strains.</title>
        <authorList>
            <person name="Whitman W."/>
        </authorList>
    </citation>
    <scope>NUCLEOTIDE SEQUENCE [LARGE SCALE GENOMIC DNA]</scope>
    <source>
        <strain evidence="1 2">CECT 8640</strain>
    </source>
</reference>